<evidence type="ECO:0000256" key="9">
    <source>
        <dbReference type="ARBA" id="ARBA00023136"/>
    </source>
</evidence>
<keyword evidence="9 10" id="KW-0472">Membrane</keyword>
<evidence type="ECO:0000256" key="2">
    <source>
        <dbReference type="ARBA" id="ARBA00006555"/>
    </source>
</evidence>
<protein>
    <submittedName>
        <fullName evidence="12">Outer membrane transport energization protein TonB</fullName>
    </submittedName>
</protein>
<dbReference type="InterPro" id="IPR003538">
    <property type="entry name" value="TonB"/>
</dbReference>
<dbReference type="PRINTS" id="PR01374">
    <property type="entry name" value="TONBPROTEIN"/>
</dbReference>
<evidence type="ECO:0000256" key="7">
    <source>
        <dbReference type="ARBA" id="ARBA00022927"/>
    </source>
</evidence>
<feature type="transmembrane region" description="Helical" evidence="10">
    <location>
        <begin position="58"/>
        <end position="82"/>
    </location>
</feature>
<evidence type="ECO:0000256" key="4">
    <source>
        <dbReference type="ARBA" id="ARBA00022475"/>
    </source>
</evidence>
<organism evidence="12 13">
    <name type="scientific">Candidatus Sulfotelmatobacter kueseliae</name>
    <dbReference type="NCBI Taxonomy" id="2042962"/>
    <lineage>
        <taxon>Bacteria</taxon>
        <taxon>Pseudomonadati</taxon>
        <taxon>Acidobacteriota</taxon>
        <taxon>Terriglobia</taxon>
        <taxon>Terriglobales</taxon>
        <taxon>Candidatus Korobacteraceae</taxon>
        <taxon>Candidatus Sulfotelmatobacter</taxon>
    </lineage>
</organism>
<keyword evidence="3" id="KW-0813">Transport</keyword>
<dbReference type="GO" id="GO:0031992">
    <property type="term" value="F:energy transducer activity"/>
    <property type="evidence" value="ECO:0007669"/>
    <property type="project" value="InterPro"/>
</dbReference>
<dbReference type="GO" id="GO:0015031">
    <property type="term" value="P:protein transport"/>
    <property type="evidence" value="ECO:0007669"/>
    <property type="project" value="UniProtKB-KW"/>
</dbReference>
<dbReference type="Pfam" id="PF03544">
    <property type="entry name" value="TonB_C"/>
    <property type="match status" value="1"/>
</dbReference>
<keyword evidence="8 10" id="KW-1133">Transmembrane helix</keyword>
<dbReference type="Proteomes" id="UP000238701">
    <property type="component" value="Unassembled WGS sequence"/>
</dbReference>
<evidence type="ECO:0000256" key="5">
    <source>
        <dbReference type="ARBA" id="ARBA00022519"/>
    </source>
</evidence>
<dbReference type="GO" id="GO:0030288">
    <property type="term" value="C:outer membrane-bounded periplasmic space"/>
    <property type="evidence" value="ECO:0007669"/>
    <property type="project" value="InterPro"/>
</dbReference>
<comment type="similarity">
    <text evidence="2">Belongs to the TonB family.</text>
</comment>
<evidence type="ECO:0000256" key="6">
    <source>
        <dbReference type="ARBA" id="ARBA00022692"/>
    </source>
</evidence>
<dbReference type="PANTHER" id="PTHR33446:SF2">
    <property type="entry name" value="PROTEIN TONB"/>
    <property type="match status" value="1"/>
</dbReference>
<dbReference type="InterPro" id="IPR006260">
    <property type="entry name" value="TonB/TolA_C"/>
</dbReference>
<dbReference type="GO" id="GO:0098797">
    <property type="term" value="C:plasma membrane protein complex"/>
    <property type="evidence" value="ECO:0007669"/>
    <property type="project" value="TreeGrafter"/>
</dbReference>
<evidence type="ECO:0000313" key="12">
    <source>
        <dbReference type="EMBL" id="SPF33652.1"/>
    </source>
</evidence>
<dbReference type="PROSITE" id="PS52015">
    <property type="entry name" value="TONB_CTD"/>
    <property type="match status" value="1"/>
</dbReference>
<dbReference type="Gene3D" id="3.30.1150.10">
    <property type="match status" value="1"/>
</dbReference>
<gene>
    <name evidence="12" type="ORF">SBA1_120026</name>
</gene>
<keyword evidence="7" id="KW-0653">Protein transport</keyword>
<proteinExistence type="inferred from homology"/>
<dbReference type="GO" id="GO:0015891">
    <property type="term" value="P:siderophore transport"/>
    <property type="evidence" value="ECO:0007669"/>
    <property type="project" value="InterPro"/>
</dbReference>
<evidence type="ECO:0000256" key="3">
    <source>
        <dbReference type="ARBA" id="ARBA00022448"/>
    </source>
</evidence>
<dbReference type="AlphaFoldDB" id="A0A2U3K1V3"/>
<feature type="domain" description="TonB C-terminal" evidence="11">
    <location>
        <begin position="200"/>
        <end position="289"/>
    </location>
</feature>
<evidence type="ECO:0000256" key="8">
    <source>
        <dbReference type="ARBA" id="ARBA00022989"/>
    </source>
</evidence>
<keyword evidence="6 10" id="KW-0812">Transmembrane</keyword>
<keyword evidence="5" id="KW-0997">Cell inner membrane</keyword>
<dbReference type="SUPFAM" id="SSF74653">
    <property type="entry name" value="TolA/TonB C-terminal domain"/>
    <property type="match status" value="1"/>
</dbReference>
<evidence type="ECO:0000313" key="13">
    <source>
        <dbReference type="Proteomes" id="UP000238701"/>
    </source>
</evidence>
<dbReference type="NCBIfam" id="TIGR01352">
    <property type="entry name" value="tonB_Cterm"/>
    <property type="match status" value="1"/>
</dbReference>
<sequence length="289" mass="30547">MKGTIEIHEPEVKEATPISRPAAAVLPRSELVTAPVIRQRPMFSDSVLDFGPQRKKKFLATTTSFILNCLALGVLLAVPLVFTEQLPKAQLLTFLVAPPPPPPPPPPAAAQVQKIVHQIQTDMLSSGQLRTPTKIPQKVQMIKEDEAPPPIAAAGGVVGGVPGGVPGGQLGGVIGGIVSASSSIAAVPKLALPQRIRISQGVTRGLLVHRVEPSYPPLARAARIQGEVVLSAVISINGDIQNLQLVSGHPMLVPAAITAVRQWRYKPYLLNGQPVEVETTITVIFSLTS</sequence>
<evidence type="ECO:0000256" key="1">
    <source>
        <dbReference type="ARBA" id="ARBA00004383"/>
    </source>
</evidence>
<dbReference type="InterPro" id="IPR037682">
    <property type="entry name" value="TonB_C"/>
</dbReference>
<accession>A0A2U3K1V3</accession>
<keyword evidence="4" id="KW-1003">Cell membrane</keyword>
<evidence type="ECO:0000256" key="10">
    <source>
        <dbReference type="SAM" id="Phobius"/>
    </source>
</evidence>
<dbReference type="EMBL" id="OMOD01000024">
    <property type="protein sequence ID" value="SPF33652.1"/>
    <property type="molecule type" value="Genomic_DNA"/>
</dbReference>
<dbReference type="PANTHER" id="PTHR33446">
    <property type="entry name" value="PROTEIN TONB-RELATED"/>
    <property type="match status" value="1"/>
</dbReference>
<name>A0A2U3K1V3_9BACT</name>
<dbReference type="InterPro" id="IPR051045">
    <property type="entry name" value="TonB-dependent_transducer"/>
</dbReference>
<evidence type="ECO:0000259" key="11">
    <source>
        <dbReference type="PROSITE" id="PS52015"/>
    </source>
</evidence>
<reference evidence="13" key="1">
    <citation type="submission" date="2018-02" db="EMBL/GenBank/DDBJ databases">
        <authorList>
            <person name="Hausmann B."/>
        </authorList>
    </citation>
    <scope>NUCLEOTIDE SEQUENCE [LARGE SCALE GENOMIC DNA]</scope>
    <source>
        <strain evidence="13">Peat soil MAG SbA1</strain>
    </source>
</reference>
<dbReference type="GO" id="GO:0055085">
    <property type="term" value="P:transmembrane transport"/>
    <property type="evidence" value="ECO:0007669"/>
    <property type="project" value="InterPro"/>
</dbReference>
<comment type="subcellular location">
    <subcellularLocation>
        <location evidence="1">Cell inner membrane</location>
        <topology evidence="1">Single-pass membrane protein</topology>
        <orientation evidence="1">Periplasmic side</orientation>
    </subcellularLocation>
</comment>